<feature type="chain" id="PRO_5040467906" evidence="12">
    <location>
        <begin position="23"/>
        <end position="366"/>
    </location>
</feature>
<keyword evidence="5 12" id="KW-0732">Signal</keyword>
<dbReference type="AlphaFoldDB" id="A0A9Q3W6R2"/>
<dbReference type="Gene3D" id="2.40.160.20">
    <property type="match status" value="1"/>
</dbReference>
<name>A0A9Q3W6R2_9GAMM</name>
<dbReference type="PANTHER" id="PTHR30329">
    <property type="entry name" value="STATOR ELEMENT OF FLAGELLAR MOTOR COMPLEX"/>
    <property type="match status" value="1"/>
</dbReference>
<sequence>MKERLLAAAFISPMMVAAPAFAENVPDTYGYIGANASHYFFYDNEAFGEDVDGGEDNWFYGGQLGWRFNPNWSIQAWYEEADGDVESDYDSGARWDVQSYFASLRYHMNGTSFLGFEPYAGFNMGDLVLESLNDNATGDKGDKQHAFMTGVEVGIQRAFADRILLDLGTRQAYAADRDFWTGQVYAAVNVLFGVSTAHAAPEPEPEPVIGDQDGDGVPDDRDACPDTPAGAVVDERGCQKYDTVSDQSMNVIYFGFDKADIGAQFNDEVREAADNLNKGESGSIRVEGHADSTGPEEYNQGLSERRAQAVKDRLIQDYKVDGSKITTKGFGETRPAESNDTREGRAKNRRAEIFVDTEQSEPQFKE</sequence>
<organism evidence="14 15">
    <name type="scientific">Alloalcanivorax xenomutans</name>
    <dbReference type="NCBI Taxonomy" id="1094342"/>
    <lineage>
        <taxon>Bacteria</taxon>
        <taxon>Pseudomonadati</taxon>
        <taxon>Pseudomonadota</taxon>
        <taxon>Gammaproteobacteria</taxon>
        <taxon>Oceanospirillales</taxon>
        <taxon>Alcanivoracaceae</taxon>
        <taxon>Alloalcanivorax</taxon>
    </lineage>
</organism>
<dbReference type="InterPro" id="IPR036737">
    <property type="entry name" value="OmpA-like_sf"/>
</dbReference>
<dbReference type="CDD" id="cd07185">
    <property type="entry name" value="OmpA_C-like"/>
    <property type="match status" value="1"/>
</dbReference>
<keyword evidence="9" id="KW-0998">Cell outer membrane</keyword>
<keyword evidence="8 10" id="KW-0472">Membrane</keyword>
<evidence type="ECO:0000256" key="6">
    <source>
        <dbReference type="ARBA" id="ARBA00023065"/>
    </source>
</evidence>
<evidence type="ECO:0000256" key="10">
    <source>
        <dbReference type="PROSITE-ProRule" id="PRU00473"/>
    </source>
</evidence>
<feature type="signal peptide" evidence="12">
    <location>
        <begin position="1"/>
        <end position="22"/>
    </location>
</feature>
<gene>
    <name evidence="14" type="ORF">LZG35_12965</name>
</gene>
<evidence type="ECO:0000256" key="1">
    <source>
        <dbReference type="ARBA" id="ARBA00004571"/>
    </source>
</evidence>
<evidence type="ECO:0000256" key="5">
    <source>
        <dbReference type="ARBA" id="ARBA00022729"/>
    </source>
</evidence>
<dbReference type="SUPFAM" id="SSF103088">
    <property type="entry name" value="OmpA-like"/>
    <property type="match status" value="1"/>
</dbReference>
<evidence type="ECO:0000256" key="12">
    <source>
        <dbReference type="SAM" id="SignalP"/>
    </source>
</evidence>
<proteinExistence type="predicted"/>
<evidence type="ECO:0000313" key="15">
    <source>
        <dbReference type="Proteomes" id="UP001107961"/>
    </source>
</evidence>
<dbReference type="InterPro" id="IPR027385">
    <property type="entry name" value="Beta-barrel_OMP"/>
</dbReference>
<dbReference type="Proteomes" id="UP001107961">
    <property type="component" value="Unassembled WGS sequence"/>
</dbReference>
<evidence type="ECO:0000256" key="9">
    <source>
        <dbReference type="ARBA" id="ARBA00023237"/>
    </source>
</evidence>
<dbReference type="Pfam" id="PF00691">
    <property type="entry name" value="OmpA"/>
    <property type="match status" value="1"/>
</dbReference>
<dbReference type="PANTHER" id="PTHR30329:SF21">
    <property type="entry name" value="LIPOPROTEIN YIAD-RELATED"/>
    <property type="match status" value="1"/>
</dbReference>
<dbReference type="InterPro" id="IPR011250">
    <property type="entry name" value="OMP/PagP_B-barrel"/>
</dbReference>
<evidence type="ECO:0000256" key="7">
    <source>
        <dbReference type="ARBA" id="ARBA00023114"/>
    </source>
</evidence>
<dbReference type="GO" id="GO:0015288">
    <property type="term" value="F:porin activity"/>
    <property type="evidence" value="ECO:0007669"/>
    <property type="project" value="UniProtKB-KW"/>
</dbReference>
<dbReference type="InterPro" id="IPR050330">
    <property type="entry name" value="Bact_OuterMem_StrucFunc"/>
</dbReference>
<dbReference type="RefSeq" id="WP_080531269.1">
    <property type="nucleotide sequence ID" value="NZ_CP012331.1"/>
</dbReference>
<accession>A0A9Q3W6R2</accession>
<comment type="subcellular location">
    <subcellularLocation>
        <location evidence="1">Cell outer membrane</location>
        <topology evidence="1">Multi-pass membrane protein</topology>
    </subcellularLocation>
</comment>
<feature type="region of interest" description="Disordered" evidence="11">
    <location>
        <begin position="324"/>
        <end position="366"/>
    </location>
</feature>
<evidence type="ECO:0000313" key="14">
    <source>
        <dbReference type="EMBL" id="MCE7509554.1"/>
    </source>
</evidence>
<dbReference type="PRINTS" id="PR01021">
    <property type="entry name" value="OMPADOMAIN"/>
</dbReference>
<dbReference type="PROSITE" id="PS51123">
    <property type="entry name" value="OMPA_2"/>
    <property type="match status" value="1"/>
</dbReference>
<feature type="domain" description="OmpA-like" evidence="13">
    <location>
        <begin position="241"/>
        <end position="359"/>
    </location>
</feature>
<evidence type="ECO:0000256" key="11">
    <source>
        <dbReference type="SAM" id="MobiDB-lite"/>
    </source>
</evidence>
<dbReference type="GO" id="GO:0006811">
    <property type="term" value="P:monoatomic ion transport"/>
    <property type="evidence" value="ECO:0007669"/>
    <property type="project" value="UniProtKB-KW"/>
</dbReference>
<evidence type="ECO:0000256" key="8">
    <source>
        <dbReference type="ARBA" id="ARBA00023136"/>
    </source>
</evidence>
<keyword evidence="3" id="KW-1134">Transmembrane beta strand</keyword>
<evidence type="ECO:0000256" key="3">
    <source>
        <dbReference type="ARBA" id="ARBA00022452"/>
    </source>
</evidence>
<dbReference type="SUPFAM" id="SSF56925">
    <property type="entry name" value="OMPA-like"/>
    <property type="match status" value="1"/>
</dbReference>
<feature type="compositionally biased region" description="Basic and acidic residues" evidence="11">
    <location>
        <begin position="334"/>
        <end position="353"/>
    </location>
</feature>
<keyword evidence="7" id="KW-0626">Porin</keyword>
<keyword evidence="15" id="KW-1185">Reference proteome</keyword>
<dbReference type="GO" id="GO:0046930">
    <property type="term" value="C:pore complex"/>
    <property type="evidence" value="ECO:0007669"/>
    <property type="project" value="UniProtKB-KW"/>
</dbReference>
<dbReference type="Pfam" id="PF13505">
    <property type="entry name" value="OMP_b-brl"/>
    <property type="match status" value="1"/>
</dbReference>
<dbReference type="KEGG" id="axe:P40_14575"/>
<evidence type="ECO:0000256" key="2">
    <source>
        <dbReference type="ARBA" id="ARBA00022448"/>
    </source>
</evidence>
<evidence type="ECO:0000256" key="4">
    <source>
        <dbReference type="ARBA" id="ARBA00022692"/>
    </source>
</evidence>
<keyword evidence="4" id="KW-0812">Transmembrane</keyword>
<comment type="caution">
    <text evidence="14">The sequence shown here is derived from an EMBL/GenBank/DDBJ whole genome shotgun (WGS) entry which is preliminary data.</text>
</comment>
<dbReference type="GO" id="GO:0009279">
    <property type="term" value="C:cell outer membrane"/>
    <property type="evidence" value="ECO:0007669"/>
    <property type="project" value="UniProtKB-SubCell"/>
</dbReference>
<keyword evidence="6" id="KW-0406">Ion transport</keyword>
<evidence type="ECO:0000259" key="13">
    <source>
        <dbReference type="PROSITE" id="PS51123"/>
    </source>
</evidence>
<protein>
    <submittedName>
        <fullName evidence="14">OmpA family protein</fullName>
    </submittedName>
</protein>
<dbReference type="InterPro" id="IPR006664">
    <property type="entry name" value="OMP_bac"/>
</dbReference>
<dbReference type="EMBL" id="JAJVKT010000015">
    <property type="protein sequence ID" value="MCE7509554.1"/>
    <property type="molecule type" value="Genomic_DNA"/>
</dbReference>
<keyword evidence="2" id="KW-0813">Transport</keyword>
<reference evidence="14" key="1">
    <citation type="submission" date="2022-01" db="EMBL/GenBank/DDBJ databases">
        <authorList>
            <person name="Karlyshev A.V."/>
            <person name="Jaspars M."/>
        </authorList>
    </citation>
    <scope>NUCLEOTIDE SEQUENCE</scope>
    <source>
        <strain evidence="14">AGSA3-2</strain>
    </source>
</reference>
<dbReference type="Gene3D" id="3.30.1330.60">
    <property type="entry name" value="OmpA-like domain"/>
    <property type="match status" value="1"/>
</dbReference>
<dbReference type="InterPro" id="IPR006690">
    <property type="entry name" value="OMPA-like_CS"/>
</dbReference>
<dbReference type="InterPro" id="IPR006665">
    <property type="entry name" value="OmpA-like"/>
</dbReference>
<dbReference type="PROSITE" id="PS01068">
    <property type="entry name" value="OMPA_1"/>
    <property type="match status" value="1"/>
</dbReference>
<feature type="region of interest" description="Disordered" evidence="11">
    <location>
        <begin position="279"/>
        <end position="300"/>
    </location>
</feature>